<dbReference type="PANTHER" id="PTHR43567:SF1">
    <property type="entry name" value="FLAVOREDOXIN"/>
    <property type="match status" value="1"/>
</dbReference>
<accession>A0A0F8YPD7</accession>
<comment type="cofactor">
    <cofactor evidence="1">
        <name>FMN</name>
        <dbReference type="ChEBI" id="CHEBI:58210"/>
    </cofactor>
</comment>
<dbReference type="AlphaFoldDB" id="A0A0F8YPD7"/>
<dbReference type="Gene3D" id="2.30.110.10">
    <property type="entry name" value="Electron Transport, Fmn-binding Protein, Chain A"/>
    <property type="match status" value="1"/>
</dbReference>
<evidence type="ECO:0000256" key="1">
    <source>
        <dbReference type="ARBA" id="ARBA00001917"/>
    </source>
</evidence>
<dbReference type="EMBL" id="LAZR01068292">
    <property type="protein sequence ID" value="KKK49916.1"/>
    <property type="molecule type" value="Genomic_DNA"/>
</dbReference>
<feature type="non-terminal residue" evidence="3">
    <location>
        <position position="1"/>
    </location>
</feature>
<dbReference type="InterPro" id="IPR052174">
    <property type="entry name" value="Flavoredoxin"/>
</dbReference>
<reference evidence="3" key="1">
    <citation type="journal article" date="2015" name="Nature">
        <title>Complex archaea that bridge the gap between prokaryotes and eukaryotes.</title>
        <authorList>
            <person name="Spang A."/>
            <person name="Saw J.H."/>
            <person name="Jorgensen S.L."/>
            <person name="Zaremba-Niedzwiedzka K."/>
            <person name="Martijn J."/>
            <person name="Lind A.E."/>
            <person name="van Eijk R."/>
            <person name="Schleper C."/>
            <person name="Guy L."/>
            <person name="Ettema T.J."/>
        </authorList>
    </citation>
    <scope>NUCLEOTIDE SEQUENCE</scope>
</reference>
<gene>
    <name evidence="3" type="ORF">LCGC14_3130230</name>
</gene>
<evidence type="ECO:0000256" key="2">
    <source>
        <dbReference type="ARBA" id="ARBA00022630"/>
    </source>
</evidence>
<comment type="caution">
    <text evidence="3">The sequence shown here is derived from an EMBL/GenBank/DDBJ whole genome shotgun (WGS) entry which is preliminary data.</text>
</comment>
<protein>
    <submittedName>
        <fullName evidence="3">Uncharacterized protein</fullName>
    </submittedName>
</protein>
<name>A0A0F8YPD7_9ZZZZ</name>
<dbReference type="PANTHER" id="PTHR43567">
    <property type="entry name" value="FLAVOREDOXIN-RELATED-RELATED"/>
    <property type="match status" value="1"/>
</dbReference>
<dbReference type="InterPro" id="IPR012349">
    <property type="entry name" value="Split_barrel_FMN-bd"/>
</dbReference>
<evidence type="ECO:0000313" key="3">
    <source>
        <dbReference type="EMBL" id="KKK49916.1"/>
    </source>
</evidence>
<proteinExistence type="predicted"/>
<sequence>LKTAPMIEECPVNIECELADYMVFGGKNDLLIGRIVETYAENKYLTDEYPDIEKIRPIVFTRQDHKYWETGRFLTEAYKTGKKYNNLEDR</sequence>
<keyword evidence="2" id="KW-0285">Flavoprotein</keyword>
<dbReference type="SUPFAM" id="SSF50475">
    <property type="entry name" value="FMN-binding split barrel"/>
    <property type="match status" value="1"/>
</dbReference>
<organism evidence="3">
    <name type="scientific">marine sediment metagenome</name>
    <dbReference type="NCBI Taxonomy" id="412755"/>
    <lineage>
        <taxon>unclassified sequences</taxon>
        <taxon>metagenomes</taxon>
        <taxon>ecological metagenomes</taxon>
    </lineage>
</organism>